<feature type="transmembrane region" description="Helical" evidence="8">
    <location>
        <begin position="156"/>
        <end position="175"/>
    </location>
</feature>
<keyword evidence="5" id="KW-0573">Peptidoglycan synthesis</keyword>
<sequence>MNTKTIFSGAFIIFGGNLLSSLLGLTREILSAAYYGANIEMDAYLFAYTVPAIVLSFVSGIITMGFLPLYIKQRVNSIKSASLFLSNVVNLLMLLLILIIVFCYCFSGPLAAFFAIQPSSRVIIETLLWILLPSILFFALSYVFSSVLNALNHFTVPAFLTAFNNICVIVCIAVLHPYMGIYSVALGFMVGTAFQVLIQVPKLRKLGITYSFRIRIYDQDLKRMLTLSIPIIGLVVIDQCVFLATRFFATLLDAGSASALNYATRIMLLPVALFGTAIVTASYPSTVLMQAENRNKEYNLIVSVCIKSLLLILMPIMFICMAFSSNIIKLLFERGAFDSTATHMTAIAFMILSVGIVATPMKEFMNKLFFSKEMIRTPIHCSILFMITFISSCLILVPFLKYIGIATASSIALLVTLVFQLIKYNALDPDNKIQMEGMFVWKISAASITSTGFSYLLYALCMRLDALQPLWALLTAGCMGLGLLLYLAIIKSLQIKEIDFVVAKLLSKYKFIKRRGTLTNEN</sequence>
<keyword evidence="3 8" id="KW-0812">Transmembrane</keyword>
<feature type="transmembrane region" description="Helical" evidence="8">
    <location>
        <begin position="181"/>
        <end position="203"/>
    </location>
</feature>
<evidence type="ECO:0000256" key="2">
    <source>
        <dbReference type="ARBA" id="ARBA00022475"/>
    </source>
</evidence>
<comment type="caution">
    <text evidence="9">The sequence shown here is derived from an EMBL/GenBank/DDBJ whole genome shotgun (WGS) entry which is preliminary data.</text>
</comment>
<keyword evidence="2" id="KW-1003">Cell membrane</keyword>
<feature type="transmembrane region" description="Helical" evidence="8">
    <location>
        <begin position="7"/>
        <end position="25"/>
    </location>
</feature>
<evidence type="ECO:0000256" key="7">
    <source>
        <dbReference type="ARBA" id="ARBA00023136"/>
    </source>
</evidence>
<feature type="transmembrane region" description="Helical" evidence="8">
    <location>
        <begin position="83"/>
        <end position="116"/>
    </location>
</feature>
<accession>A0ABS4J2A2</accession>
<dbReference type="PRINTS" id="PR01806">
    <property type="entry name" value="VIRFACTRMVIN"/>
</dbReference>
<evidence type="ECO:0000313" key="9">
    <source>
        <dbReference type="EMBL" id="MBP1993964.1"/>
    </source>
</evidence>
<reference evidence="9 10" key="1">
    <citation type="submission" date="2021-03" db="EMBL/GenBank/DDBJ databases">
        <title>Genomic Encyclopedia of Type Strains, Phase IV (KMG-IV): sequencing the most valuable type-strain genomes for metagenomic binning, comparative biology and taxonomic classification.</title>
        <authorList>
            <person name="Goeker M."/>
        </authorList>
    </citation>
    <scope>NUCLEOTIDE SEQUENCE [LARGE SCALE GENOMIC DNA]</scope>
    <source>
        <strain evidence="9 10">DSM 26048</strain>
    </source>
</reference>
<dbReference type="PANTHER" id="PTHR47019:SF1">
    <property type="entry name" value="LIPID II FLIPPASE MURJ"/>
    <property type="match status" value="1"/>
</dbReference>
<feature type="transmembrane region" description="Helical" evidence="8">
    <location>
        <begin position="405"/>
        <end position="427"/>
    </location>
</feature>
<keyword evidence="7 8" id="KW-0472">Membrane</keyword>
<feature type="transmembrane region" description="Helical" evidence="8">
    <location>
        <begin position="470"/>
        <end position="489"/>
    </location>
</feature>
<comment type="subcellular location">
    <subcellularLocation>
        <location evidence="1">Cell membrane</location>
        <topology evidence="1">Multi-pass membrane protein</topology>
    </subcellularLocation>
</comment>
<evidence type="ECO:0000313" key="10">
    <source>
        <dbReference type="Proteomes" id="UP001519287"/>
    </source>
</evidence>
<feature type="transmembrane region" description="Helical" evidence="8">
    <location>
        <begin position="340"/>
        <end position="358"/>
    </location>
</feature>
<dbReference type="NCBIfam" id="TIGR01695">
    <property type="entry name" value="murJ_mviN"/>
    <property type="match status" value="1"/>
</dbReference>
<feature type="transmembrane region" description="Helical" evidence="8">
    <location>
        <begin position="439"/>
        <end position="458"/>
    </location>
</feature>
<dbReference type="EMBL" id="JAGGLB010000022">
    <property type="protein sequence ID" value="MBP1993964.1"/>
    <property type="molecule type" value="Genomic_DNA"/>
</dbReference>
<dbReference type="InterPro" id="IPR004268">
    <property type="entry name" value="MurJ"/>
</dbReference>
<feature type="transmembrane region" description="Helical" evidence="8">
    <location>
        <begin position="300"/>
        <end position="328"/>
    </location>
</feature>
<organism evidence="9 10">
    <name type="scientific">Paenibacillus eucommiae</name>
    <dbReference type="NCBI Taxonomy" id="1355755"/>
    <lineage>
        <taxon>Bacteria</taxon>
        <taxon>Bacillati</taxon>
        <taxon>Bacillota</taxon>
        <taxon>Bacilli</taxon>
        <taxon>Bacillales</taxon>
        <taxon>Paenibacillaceae</taxon>
        <taxon>Paenibacillus</taxon>
    </lineage>
</organism>
<evidence type="ECO:0000256" key="4">
    <source>
        <dbReference type="ARBA" id="ARBA00022960"/>
    </source>
</evidence>
<evidence type="ECO:0000256" key="6">
    <source>
        <dbReference type="ARBA" id="ARBA00022989"/>
    </source>
</evidence>
<protein>
    <submittedName>
        <fullName evidence="9">Peptidoglycan lipid II flippase</fullName>
    </submittedName>
</protein>
<feature type="transmembrane region" description="Helical" evidence="8">
    <location>
        <begin position="379"/>
        <end position="399"/>
    </location>
</feature>
<keyword evidence="10" id="KW-1185">Reference proteome</keyword>
<evidence type="ECO:0000256" key="1">
    <source>
        <dbReference type="ARBA" id="ARBA00004651"/>
    </source>
</evidence>
<dbReference type="Pfam" id="PF03023">
    <property type="entry name" value="MurJ"/>
    <property type="match status" value="1"/>
</dbReference>
<keyword evidence="6 8" id="KW-1133">Transmembrane helix</keyword>
<evidence type="ECO:0000256" key="5">
    <source>
        <dbReference type="ARBA" id="ARBA00022984"/>
    </source>
</evidence>
<evidence type="ECO:0000256" key="8">
    <source>
        <dbReference type="SAM" id="Phobius"/>
    </source>
</evidence>
<keyword evidence="4" id="KW-0133">Cell shape</keyword>
<feature type="transmembrane region" description="Helical" evidence="8">
    <location>
        <begin position="122"/>
        <end position="144"/>
    </location>
</feature>
<feature type="transmembrane region" description="Helical" evidence="8">
    <location>
        <begin position="224"/>
        <end position="248"/>
    </location>
</feature>
<feature type="transmembrane region" description="Helical" evidence="8">
    <location>
        <begin position="45"/>
        <end position="71"/>
    </location>
</feature>
<dbReference type="PANTHER" id="PTHR47019">
    <property type="entry name" value="LIPID II FLIPPASE MURJ"/>
    <property type="match status" value="1"/>
</dbReference>
<dbReference type="Proteomes" id="UP001519287">
    <property type="component" value="Unassembled WGS sequence"/>
</dbReference>
<dbReference type="RefSeq" id="WP_209975832.1">
    <property type="nucleotide sequence ID" value="NZ_JAGGLB010000022.1"/>
</dbReference>
<gene>
    <name evidence="9" type="ORF">J2Z66_005590</name>
</gene>
<dbReference type="InterPro" id="IPR051050">
    <property type="entry name" value="Lipid_II_flippase_MurJ/MviN"/>
</dbReference>
<proteinExistence type="predicted"/>
<name>A0ABS4J2A2_9BACL</name>
<feature type="transmembrane region" description="Helical" evidence="8">
    <location>
        <begin position="268"/>
        <end position="288"/>
    </location>
</feature>
<evidence type="ECO:0000256" key="3">
    <source>
        <dbReference type="ARBA" id="ARBA00022692"/>
    </source>
</evidence>